<evidence type="ECO:0000313" key="2">
    <source>
        <dbReference type="Proteomes" id="UP001066276"/>
    </source>
</evidence>
<dbReference type="EMBL" id="JANPWB010000008">
    <property type="protein sequence ID" value="KAJ1162358.1"/>
    <property type="molecule type" value="Genomic_DNA"/>
</dbReference>
<protein>
    <recommendedName>
        <fullName evidence="3">Cadherin domain-containing protein</fullName>
    </recommendedName>
</protein>
<organism evidence="1 2">
    <name type="scientific">Pleurodeles waltl</name>
    <name type="common">Iberian ribbed newt</name>
    <dbReference type="NCBI Taxonomy" id="8319"/>
    <lineage>
        <taxon>Eukaryota</taxon>
        <taxon>Metazoa</taxon>
        <taxon>Chordata</taxon>
        <taxon>Craniata</taxon>
        <taxon>Vertebrata</taxon>
        <taxon>Euteleostomi</taxon>
        <taxon>Amphibia</taxon>
        <taxon>Batrachia</taxon>
        <taxon>Caudata</taxon>
        <taxon>Salamandroidea</taxon>
        <taxon>Salamandridae</taxon>
        <taxon>Pleurodelinae</taxon>
        <taxon>Pleurodeles</taxon>
    </lineage>
</organism>
<sequence length="149" mass="16154">MYAVKRTALLKKSEGSILHDSEEQLSRISQMVAPAVKMEREASPADYRGHVCSPDGQGSMELSFPVSESLVVINKEVDPNNFVYTLAAKSLTAYIVDATDGTEGHDRTLSLEIKGTNEAAPLHSTVKISRVDCTIDHCCTESSNVKSVP</sequence>
<name>A0AAV7SFV1_PLEWA</name>
<evidence type="ECO:0008006" key="3">
    <source>
        <dbReference type="Google" id="ProtNLM"/>
    </source>
</evidence>
<comment type="caution">
    <text evidence="1">The sequence shown here is derived from an EMBL/GenBank/DDBJ whole genome shotgun (WGS) entry which is preliminary data.</text>
</comment>
<reference evidence="1" key="1">
    <citation type="journal article" date="2022" name="bioRxiv">
        <title>Sequencing and chromosome-scale assembly of the giantPleurodeles waltlgenome.</title>
        <authorList>
            <person name="Brown T."/>
            <person name="Elewa A."/>
            <person name="Iarovenko S."/>
            <person name="Subramanian E."/>
            <person name="Araus A.J."/>
            <person name="Petzold A."/>
            <person name="Susuki M."/>
            <person name="Suzuki K.-i.T."/>
            <person name="Hayashi T."/>
            <person name="Toyoda A."/>
            <person name="Oliveira C."/>
            <person name="Osipova E."/>
            <person name="Leigh N.D."/>
            <person name="Simon A."/>
            <person name="Yun M.H."/>
        </authorList>
    </citation>
    <scope>NUCLEOTIDE SEQUENCE</scope>
    <source>
        <strain evidence="1">20211129_DDA</strain>
        <tissue evidence="1">Liver</tissue>
    </source>
</reference>
<evidence type="ECO:0000313" key="1">
    <source>
        <dbReference type="EMBL" id="KAJ1162358.1"/>
    </source>
</evidence>
<keyword evidence="2" id="KW-1185">Reference proteome</keyword>
<gene>
    <name evidence="1" type="ORF">NDU88_002826</name>
</gene>
<proteinExistence type="predicted"/>
<dbReference type="Proteomes" id="UP001066276">
    <property type="component" value="Chromosome 4_2"/>
</dbReference>
<dbReference type="AlphaFoldDB" id="A0AAV7SFV1"/>
<accession>A0AAV7SFV1</accession>